<protein>
    <submittedName>
        <fullName evidence="3">Protein serine/threonine phosphatase</fullName>
    </submittedName>
</protein>
<dbReference type="Proteomes" id="UP001497493">
    <property type="component" value="Chromosome"/>
</dbReference>
<dbReference type="PANTHER" id="PTHR43156">
    <property type="entry name" value="STAGE II SPORULATION PROTEIN E-RELATED"/>
    <property type="match status" value="1"/>
</dbReference>
<dbReference type="InterPro" id="IPR001932">
    <property type="entry name" value="PPM-type_phosphatase-like_dom"/>
</dbReference>
<dbReference type="SUPFAM" id="SSF81606">
    <property type="entry name" value="PP2C-like"/>
    <property type="match status" value="1"/>
</dbReference>
<dbReference type="Pfam" id="PF07228">
    <property type="entry name" value="SpoIIE"/>
    <property type="match status" value="1"/>
</dbReference>
<evidence type="ECO:0000256" key="1">
    <source>
        <dbReference type="ARBA" id="ARBA00022801"/>
    </source>
</evidence>
<dbReference type="EMBL" id="OZ026884">
    <property type="protein sequence ID" value="CAL1239660.1"/>
    <property type="molecule type" value="Genomic_DNA"/>
</dbReference>
<keyword evidence="4" id="KW-1185">Reference proteome</keyword>
<evidence type="ECO:0000313" key="4">
    <source>
        <dbReference type="Proteomes" id="UP001497493"/>
    </source>
</evidence>
<evidence type="ECO:0000313" key="3">
    <source>
        <dbReference type="EMBL" id="CAL1239660.1"/>
    </source>
</evidence>
<dbReference type="PANTHER" id="PTHR43156:SF2">
    <property type="entry name" value="STAGE II SPORULATION PROTEIN E"/>
    <property type="match status" value="1"/>
</dbReference>
<accession>A0ABP1C5Y3</accession>
<dbReference type="InterPro" id="IPR046342">
    <property type="entry name" value="CBS_dom_sf"/>
</dbReference>
<name>A0ABP1C5Y3_9GAMM</name>
<proteinExistence type="predicted"/>
<feature type="domain" description="PPM-type phosphatase" evidence="2">
    <location>
        <begin position="185"/>
        <end position="412"/>
    </location>
</feature>
<reference evidence="3 4" key="1">
    <citation type="submission" date="2024-04" db="EMBL/GenBank/DDBJ databases">
        <authorList>
            <person name="Cremers G."/>
        </authorList>
    </citation>
    <scope>NUCLEOTIDE SEQUENCE [LARGE SCALE GENOMIC DNA]</scope>
    <source>
        <strain evidence="3">MeCH1-AG</strain>
    </source>
</reference>
<dbReference type="InterPro" id="IPR052016">
    <property type="entry name" value="Bact_Sigma-Reg"/>
</dbReference>
<dbReference type="Gene3D" id="3.60.40.10">
    <property type="entry name" value="PPM-type phosphatase domain"/>
    <property type="match status" value="1"/>
</dbReference>
<sequence>MAAVDWLALVDHRHFVRADEPLERVHHQFQTNDVGFMAVLDGERPIGLCARHEVGMRLGSQYGFSLFGKTPVSRHLVREPLIIRCGQPWAEVLQRVFSRTGEQFNEDVLLVDEAGRFRGLISMQTLVRLQTRLLMQSIARLEQQQAEICRRNRQMTEDLLMAREMQLAMLRRELPQVASGGVPGRGAVEVLSHYAPLSVVSGDFYEVLAVSDTALGIMIADVMGHGVQAALVTAMMRALIQTYSATLANNHDPGAFLTALNGNLCGILDSCRLPMFASAFALVADVATGSLSFANAGHPCPLLLRRTANQVLALECDEQSNGGLLGVTGAASYSTGRMSLATGDLVLLYTDGLFEVEGADGEILGQDGLARFAARHLARPGQELIERLVESVREFSSQGRFQDDVCLVGLEIREIFSPSPAR</sequence>
<dbReference type="SUPFAM" id="SSF54631">
    <property type="entry name" value="CBS-domain pair"/>
    <property type="match status" value="1"/>
</dbReference>
<dbReference type="Gene3D" id="3.10.580.10">
    <property type="entry name" value="CBS-domain"/>
    <property type="match status" value="1"/>
</dbReference>
<evidence type="ECO:0000259" key="2">
    <source>
        <dbReference type="SMART" id="SM00331"/>
    </source>
</evidence>
<gene>
    <name evidence="3" type="ORF">MECH1_V1_0884</name>
</gene>
<keyword evidence="1" id="KW-0378">Hydrolase</keyword>
<dbReference type="InterPro" id="IPR036457">
    <property type="entry name" value="PPM-type-like_dom_sf"/>
</dbReference>
<dbReference type="SMART" id="SM00331">
    <property type="entry name" value="PP2C_SIG"/>
    <property type="match status" value="1"/>
</dbReference>
<organism evidence="3 4">
    <name type="scientific">Candidatus Methylocalor cossyra</name>
    <dbReference type="NCBI Taxonomy" id="3108543"/>
    <lineage>
        <taxon>Bacteria</taxon>
        <taxon>Pseudomonadati</taxon>
        <taxon>Pseudomonadota</taxon>
        <taxon>Gammaproteobacteria</taxon>
        <taxon>Methylococcales</taxon>
        <taxon>Methylococcaceae</taxon>
        <taxon>Candidatus Methylocalor</taxon>
    </lineage>
</organism>